<dbReference type="EMBL" id="UINC01026631">
    <property type="protein sequence ID" value="SVB04417.1"/>
    <property type="molecule type" value="Genomic_DNA"/>
</dbReference>
<evidence type="ECO:0000313" key="1">
    <source>
        <dbReference type="EMBL" id="SVB04417.1"/>
    </source>
</evidence>
<protein>
    <submittedName>
        <fullName evidence="1">Uncharacterized protein</fullName>
    </submittedName>
</protein>
<proteinExistence type="predicted"/>
<gene>
    <name evidence="1" type="ORF">METZ01_LOCUS157271</name>
</gene>
<sequence length="424" mass="49620">MSNSNILENSKKCIQKTLEIKKILKNNKLPKVNIKSDKFYKKLTKKIKQIYPKILSNDRKFGKCSGSINPNLFSSFLDLKTREEINNNTCLIKINDNIKIFSNANNQLSDSIIKTIFSRTSLLEEFFSKKVTDLTISLSKDLRQLPEYKIQLKPKNINGGWTYFTSNETGVVIYRLEEFAKVLLHELLHSFEFEISSNSSEIYSQKIKEIIEYDADIKLINETFIELGANILNSVLIPIETNKYNFSKILENERYWSLYQAAKLIVHYGFSNFYEFLKYKKCMNISSNKEICERKCEKKENGKCILTNKHPIITESTNFVSYIINRAIAFYLINDYTQILIDITKSKSNNISSLFDINNNEDSIKFVNLILDGYSNKGFITTIDFLIRYIKKNEFDKMYVSSKEFNVYNSVRMSAYELDYSHRR</sequence>
<accession>A0A382ATY2</accession>
<dbReference type="AlphaFoldDB" id="A0A382ATY2"/>
<name>A0A382ATY2_9ZZZZ</name>
<organism evidence="1">
    <name type="scientific">marine metagenome</name>
    <dbReference type="NCBI Taxonomy" id="408172"/>
    <lineage>
        <taxon>unclassified sequences</taxon>
        <taxon>metagenomes</taxon>
        <taxon>ecological metagenomes</taxon>
    </lineage>
</organism>
<reference evidence="1" key="1">
    <citation type="submission" date="2018-05" db="EMBL/GenBank/DDBJ databases">
        <authorList>
            <person name="Lanie J.A."/>
            <person name="Ng W.-L."/>
            <person name="Kazmierczak K.M."/>
            <person name="Andrzejewski T.M."/>
            <person name="Davidsen T.M."/>
            <person name="Wayne K.J."/>
            <person name="Tettelin H."/>
            <person name="Glass J.I."/>
            <person name="Rusch D."/>
            <person name="Podicherti R."/>
            <person name="Tsui H.-C.T."/>
            <person name="Winkler M.E."/>
        </authorList>
    </citation>
    <scope>NUCLEOTIDE SEQUENCE</scope>
</reference>